<gene>
    <name evidence="1" type="ORF">J2W48_004026</name>
</gene>
<accession>A0ABU1YCV4</accession>
<keyword evidence="2" id="KW-1185">Reference proteome</keyword>
<evidence type="ECO:0000313" key="2">
    <source>
        <dbReference type="Proteomes" id="UP001269081"/>
    </source>
</evidence>
<dbReference type="RefSeq" id="WP_310283498.1">
    <property type="nucleotide sequence ID" value="NZ_JAVDWQ010000018.1"/>
</dbReference>
<reference evidence="1 2" key="1">
    <citation type="submission" date="2023-07" db="EMBL/GenBank/DDBJ databases">
        <title>Sorghum-associated microbial communities from plants grown in Nebraska, USA.</title>
        <authorList>
            <person name="Schachtman D."/>
        </authorList>
    </citation>
    <scope>NUCLEOTIDE SEQUENCE [LARGE SCALE GENOMIC DNA]</scope>
    <source>
        <strain evidence="1 2">4129</strain>
    </source>
</reference>
<comment type="caution">
    <text evidence="1">The sequence shown here is derived from an EMBL/GenBank/DDBJ whole genome shotgun (WGS) entry which is preliminary data.</text>
</comment>
<proteinExistence type="predicted"/>
<name>A0ABU1YCV4_9FLAO</name>
<dbReference type="Proteomes" id="UP001269081">
    <property type="component" value="Unassembled WGS sequence"/>
</dbReference>
<sequence>MKKQNIPPADAPNLDGPYDYAWFKIHHLENLKTQAEAITNFYEALPEGEGLTQENITDLFVLMDQFIEFLPWLPVSAGGQDDMKDFIKYRKKIKSNFQGKQINDDSYWEVQEIEMIASGIFDYMDAVCEDE</sequence>
<evidence type="ECO:0000313" key="1">
    <source>
        <dbReference type="EMBL" id="MDR7212069.1"/>
    </source>
</evidence>
<organism evidence="1 2">
    <name type="scientific">Flavobacterium piscis</name>
    <dbReference type="NCBI Taxonomy" id="1114874"/>
    <lineage>
        <taxon>Bacteria</taxon>
        <taxon>Pseudomonadati</taxon>
        <taxon>Bacteroidota</taxon>
        <taxon>Flavobacteriia</taxon>
        <taxon>Flavobacteriales</taxon>
        <taxon>Flavobacteriaceae</taxon>
        <taxon>Flavobacterium</taxon>
    </lineage>
</organism>
<protein>
    <submittedName>
        <fullName evidence="1">Uncharacterized protein</fullName>
    </submittedName>
</protein>
<dbReference type="EMBL" id="JAVDWQ010000018">
    <property type="protein sequence ID" value="MDR7212069.1"/>
    <property type="molecule type" value="Genomic_DNA"/>
</dbReference>